<keyword evidence="1" id="KW-0812">Transmembrane</keyword>
<dbReference type="EMBL" id="CP003772">
    <property type="protein sequence ID" value="AFQ03939.1"/>
    <property type="molecule type" value="Genomic_DNA"/>
</dbReference>
<organism evidence="2 3">
    <name type="scientific">Mycoplasmoides genitalium M6320</name>
    <dbReference type="NCBI Taxonomy" id="662945"/>
    <lineage>
        <taxon>Bacteria</taxon>
        <taxon>Bacillati</taxon>
        <taxon>Mycoplasmatota</taxon>
        <taxon>Mycoplasmoidales</taxon>
        <taxon>Mycoplasmoidaceae</taxon>
        <taxon>Mycoplasmoides</taxon>
    </lineage>
</organism>
<gene>
    <name evidence="2" type="ORF">CM1_00745</name>
</gene>
<accession>A0ABC7ZIH8</accession>
<name>A0ABC7ZIH8_MYCGT</name>
<dbReference type="AlphaFoldDB" id="A0ABC7ZIH8"/>
<evidence type="ECO:0000313" key="3">
    <source>
        <dbReference type="Proteomes" id="UP000005254"/>
    </source>
</evidence>
<keyword evidence="1" id="KW-1133">Transmembrane helix</keyword>
<dbReference type="Proteomes" id="UP000005254">
    <property type="component" value="Chromosome"/>
</dbReference>
<evidence type="ECO:0000313" key="2">
    <source>
        <dbReference type="EMBL" id="AFQ03939.1"/>
    </source>
</evidence>
<dbReference type="KEGG" id="mgx:CM1_00745"/>
<proteinExistence type="predicted"/>
<evidence type="ECO:0000256" key="1">
    <source>
        <dbReference type="SAM" id="Phobius"/>
    </source>
</evidence>
<sequence length="101" mass="11665">MEIKILSTMELKTPNFKLIDEKIAEFNKSNENLIVKLLQKEKEFATNQVTVQFDTQSKKSEEVKKPSKKILKSYHFLTVVMAVNLLITVGLIVGLIFAFRY</sequence>
<feature type="transmembrane region" description="Helical" evidence="1">
    <location>
        <begin position="74"/>
        <end position="99"/>
    </location>
</feature>
<reference evidence="2 3" key="1">
    <citation type="journal article" date="2012" name="J. Bacteriol.">
        <title>Draft Genome Sequences of Four Axenic Mycoplasma genitalium Strains Isolated from Denmark, Japan, and Australia.</title>
        <authorList>
            <person name="McGowin C.L."/>
            <person name="Ma L."/>
            <person name="Jensen J.S."/>
            <person name="Mancuso M.M."/>
            <person name="Hamasuna R."/>
            <person name="Adegboye D."/>
            <person name="Martin D.H."/>
        </authorList>
    </citation>
    <scope>NUCLEOTIDE SEQUENCE [LARGE SCALE GENOMIC DNA]</scope>
    <source>
        <strain evidence="2 3">M6320</strain>
    </source>
</reference>
<protein>
    <submittedName>
        <fullName evidence="2">Uncharacterized protein</fullName>
    </submittedName>
</protein>
<keyword evidence="1" id="KW-0472">Membrane</keyword>